<evidence type="ECO:0000313" key="1">
    <source>
        <dbReference type="EMBL" id="KAJ8635907.1"/>
    </source>
</evidence>
<name>A0ACC2LR52_PERAE</name>
<accession>A0ACC2LR52</accession>
<sequence>MKPGSRWVYEDTGSKGRFTNSAAERSALGCSEDPLSFKTGLGVIRSGELILWGSESISNEAERLAAASMSFKTKTRASCSSLVIVGGSVKLDAVLGGCMKTLAPKGASRTPRLKEVLSDVLRIRSRLRRDSGWVYEDTGSKGRFTNSAAERSALGCSEDPLSFKTGLGVIRSGELILWGSESISNEAERLAAASMSFKTKTRASCSSLVIVGGSVKLDAVLGGCTKTLAPKGASRTPRLKEVLSDVLRIRSRLRRDSGKSGLEN</sequence>
<protein>
    <submittedName>
        <fullName evidence="1">Uncharacterized protein</fullName>
    </submittedName>
</protein>
<comment type="caution">
    <text evidence="1">The sequence shown here is derived from an EMBL/GenBank/DDBJ whole genome shotgun (WGS) entry which is preliminary data.</text>
</comment>
<organism evidence="1 2">
    <name type="scientific">Persea americana</name>
    <name type="common">Avocado</name>
    <dbReference type="NCBI Taxonomy" id="3435"/>
    <lineage>
        <taxon>Eukaryota</taxon>
        <taxon>Viridiplantae</taxon>
        <taxon>Streptophyta</taxon>
        <taxon>Embryophyta</taxon>
        <taxon>Tracheophyta</taxon>
        <taxon>Spermatophyta</taxon>
        <taxon>Magnoliopsida</taxon>
        <taxon>Magnoliidae</taxon>
        <taxon>Laurales</taxon>
        <taxon>Lauraceae</taxon>
        <taxon>Persea</taxon>
    </lineage>
</organism>
<reference evidence="1 2" key="1">
    <citation type="journal article" date="2022" name="Hortic Res">
        <title>A haplotype resolved chromosomal level avocado genome allows analysis of novel avocado genes.</title>
        <authorList>
            <person name="Nath O."/>
            <person name="Fletcher S.J."/>
            <person name="Hayward A."/>
            <person name="Shaw L.M."/>
            <person name="Masouleh A.K."/>
            <person name="Furtado A."/>
            <person name="Henry R.J."/>
            <person name="Mitter N."/>
        </authorList>
    </citation>
    <scope>NUCLEOTIDE SEQUENCE [LARGE SCALE GENOMIC DNA]</scope>
    <source>
        <strain evidence="2">cv. Hass</strain>
    </source>
</reference>
<dbReference type="Proteomes" id="UP001234297">
    <property type="component" value="Chromosome 3"/>
</dbReference>
<evidence type="ECO:0000313" key="2">
    <source>
        <dbReference type="Proteomes" id="UP001234297"/>
    </source>
</evidence>
<proteinExistence type="predicted"/>
<keyword evidence="2" id="KW-1185">Reference proteome</keyword>
<dbReference type="EMBL" id="CM056811">
    <property type="protein sequence ID" value="KAJ8635907.1"/>
    <property type="molecule type" value="Genomic_DNA"/>
</dbReference>
<gene>
    <name evidence="1" type="ORF">MRB53_010174</name>
</gene>